<keyword evidence="5" id="KW-0676">Redox-active center</keyword>
<dbReference type="InterPro" id="IPR005746">
    <property type="entry name" value="Thioredoxin"/>
</dbReference>
<name>E8KK69_9PAST</name>
<organism evidence="8 9">
    <name type="scientific">Actinobacillus ureae ATCC 25976</name>
    <dbReference type="NCBI Taxonomy" id="887324"/>
    <lineage>
        <taxon>Bacteria</taxon>
        <taxon>Pseudomonadati</taxon>
        <taxon>Pseudomonadota</taxon>
        <taxon>Gammaproteobacteria</taxon>
        <taxon>Pasteurellales</taxon>
        <taxon>Pasteurellaceae</taxon>
        <taxon>Actinobacillus</taxon>
    </lineage>
</organism>
<dbReference type="InterPro" id="IPR017937">
    <property type="entry name" value="Thioredoxin_CS"/>
</dbReference>
<reference evidence="8 9" key="1">
    <citation type="submission" date="2011-01" db="EMBL/GenBank/DDBJ databases">
        <authorList>
            <person name="Muzny D."/>
            <person name="Qin X."/>
            <person name="Deng J."/>
            <person name="Jiang H."/>
            <person name="Liu Y."/>
            <person name="Qu J."/>
            <person name="Song X.-Z."/>
            <person name="Zhang L."/>
            <person name="Thornton R."/>
            <person name="Coyle M."/>
            <person name="Francisco L."/>
            <person name="Jackson L."/>
            <person name="Javaid M."/>
            <person name="Korchina V."/>
            <person name="Kovar C."/>
            <person name="Mata R."/>
            <person name="Mathew T."/>
            <person name="Ngo R."/>
            <person name="Nguyen L."/>
            <person name="Nguyen N."/>
            <person name="Okwuonu G."/>
            <person name="Ongeri F."/>
            <person name="Pham C."/>
            <person name="Simmons D."/>
            <person name="Wilczek-Boney K."/>
            <person name="Hale W."/>
            <person name="Jakkamsetti A."/>
            <person name="Pham P."/>
            <person name="Ruth R."/>
            <person name="San Lucas F."/>
            <person name="Warren J."/>
            <person name="Zhang J."/>
            <person name="Zhao Z."/>
            <person name="Zhou C."/>
            <person name="Zhu D."/>
            <person name="Lee S."/>
            <person name="Bess C."/>
            <person name="Blankenburg K."/>
            <person name="Forbes L."/>
            <person name="Fu Q."/>
            <person name="Gubbala S."/>
            <person name="Hirani K."/>
            <person name="Jayaseelan J.C."/>
            <person name="Lara F."/>
            <person name="Munidasa M."/>
            <person name="Palculict T."/>
            <person name="Patil S."/>
            <person name="Pu L.-L."/>
            <person name="Saada N."/>
            <person name="Tang L."/>
            <person name="Weissenberger G."/>
            <person name="Zhu Y."/>
            <person name="Hemphill L."/>
            <person name="Shang Y."/>
            <person name="Youmans B."/>
            <person name="Ayvaz T."/>
            <person name="Ross M."/>
            <person name="Santibanez J."/>
            <person name="Aqrawi P."/>
            <person name="Gross S."/>
            <person name="Joshi V."/>
            <person name="Fowler G."/>
            <person name="Nazareth L."/>
            <person name="Reid J."/>
            <person name="Worley K."/>
            <person name="Petrosino J."/>
            <person name="Highlander S."/>
            <person name="Gibbs R."/>
        </authorList>
    </citation>
    <scope>NUCLEOTIDE SEQUENCE [LARGE SCALE GENOMIC DNA]</scope>
    <source>
        <strain evidence="8 9">ATCC 25976</strain>
    </source>
</reference>
<dbReference type="InterPro" id="IPR036249">
    <property type="entry name" value="Thioredoxin-like_sf"/>
</dbReference>
<accession>E8KK69</accession>
<gene>
    <name evidence="8" type="primary">trxA</name>
    <name evidence="8" type="ORF">HMPREF0027_2236</name>
</gene>
<evidence type="ECO:0000256" key="3">
    <source>
        <dbReference type="ARBA" id="ARBA00022982"/>
    </source>
</evidence>
<feature type="domain" description="Thioredoxin" evidence="7">
    <location>
        <begin position="1"/>
        <end position="122"/>
    </location>
</feature>
<comment type="caution">
    <text evidence="8">The sequence shown here is derived from an EMBL/GenBank/DDBJ whole genome shotgun (WGS) entry which is preliminary data.</text>
</comment>
<protein>
    <recommendedName>
        <fullName evidence="6">Thioredoxin</fullName>
    </recommendedName>
</protein>
<proteinExistence type="inferred from homology"/>
<dbReference type="EMBL" id="AEVG01000144">
    <property type="protein sequence ID" value="EFX90716.1"/>
    <property type="molecule type" value="Genomic_DNA"/>
</dbReference>
<dbReference type="SUPFAM" id="SSF82784">
    <property type="entry name" value="OsmC-like"/>
    <property type="match status" value="1"/>
</dbReference>
<evidence type="ECO:0000256" key="5">
    <source>
        <dbReference type="ARBA" id="ARBA00023284"/>
    </source>
</evidence>
<evidence type="ECO:0000256" key="2">
    <source>
        <dbReference type="ARBA" id="ARBA00022448"/>
    </source>
</evidence>
<keyword evidence="3" id="KW-0249">Electron transport</keyword>
<dbReference type="PANTHER" id="PTHR45663">
    <property type="entry name" value="GEO12009P1"/>
    <property type="match status" value="1"/>
</dbReference>
<evidence type="ECO:0000313" key="9">
    <source>
        <dbReference type="Proteomes" id="UP000005467"/>
    </source>
</evidence>
<evidence type="ECO:0000259" key="7">
    <source>
        <dbReference type="PROSITE" id="PS51352"/>
    </source>
</evidence>
<dbReference type="PROSITE" id="PS51352">
    <property type="entry name" value="THIOREDOXIN_2"/>
    <property type="match status" value="1"/>
</dbReference>
<dbReference type="CDD" id="cd02947">
    <property type="entry name" value="TRX_family"/>
    <property type="match status" value="1"/>
</dbReference>
<keyword evidence="4" id="KW-1015">Disulfide bond</keyword>
<sequence>MSNTIFYSNDNDFEQDVLNAKQPVLVDFYADWCPPCQMIAPSLEALAKEYQGKAKIVKINVDQNPELSMKFDVRNIPTLITFRNGEVIDRTAGASEIRVDINVESSNASRAEVEALIAEIPNHSPLYDMFTNPVPVVHRIV</sequence>
<dbReference type="GO" id="GO:0005737">
    <property type="term" value="C:cytoplasm"/>
    <property type="evidence" value="ECO:0007669"/>
    <property type="project" value="TreeGrafter"/>
</dbReference>
<keyword evidence="9" id="KW-1185">Reference proteome</keyword>
<dbReference type="AlphaFoldDB" id="E8KK69"/>
<dbReference type="PANTHER" id="PTHR45663:SF11">
    <property type="entry name" value="GEO12009P1"/>
    <property type="match status" value="1"/>
</dbReference>
<dbReference type="Gene3D" id="3.40.30.10">
    <property type="entry name" value="Glutaredoxin"/>
    <property type="match status" value="1"/>
</dbReference>
<dbReference type="Pfam" id="PF00085">
    <property type="entry name" value="Thioredoxin"/>
    <property type="match status" value="1"/>
</dbReference>
<dbReference type="InterPro" id="IPR013766">
    <property type="entry name" value="Thioredoxin_domain"/>
</dbReference>
<dbReference type="FunFam" id="3.40.30.10:FF:000001">
    <property type="entry name" value="Thioredoxin"/>
    <property type="match status" value="1"/>
</dbReference>
<dbReference type="PRINTS" id="PR00421">
    <property type="entry name" value="THIOREDOXIN"/>
</dbReference>
<evidence type="ECO:0000256" key="6">
    <source>
        <dbReference type="NCBIfam" id="TIGR01068"/>
    </source>
</evidence>
<keyword evidence="2" id="KW-0813">Transport</keyword>
<evidence type="ECO:0000313" key="8">
    <source>
        <dbReference type="EMBL" id="EFX90716.1"/>
    </source>
</evidence>
<dbReference type="SUPFAM" id="SSF52833">
    <property type="entry name" value="Thioredoxin-like"/>
    <property type="match status" value="1"/>
</dbReference>
<dbReference type="HOGENOM" id="CLU_090389_14_4_6"/>
<dbReference type="GO" id="GO:0015035">
    <property type="term" value="F:protein-disulfide reductase activity"/>
    <property type="evidence" value="ECO:0007669"/>
    <property type="project" value="UniProtKB-UniRule"/>
</dbReference>
<evidence type="ECO:0000256" key="1">
    <source>
        <dbReference type="ARBA" id="ARBA00008987"/>
    </source>
</evidence>
<dbReference type="NCBIfam" id="TIGR01068">
    <property type="entry name" value="thioredoxin"/>
    <property type="match status" value="1"/>
</dbReference>
<dbReference type="PROSITE" id="PS00194">
    <property type="entry name" value="THIOREDOXIN_1"/>
    <property type="match status" value="1"/>
</dbReference>
<evidence type="ECO:0000256" key="4">
    <source>
        <dbReference type="ARBA" id="ARBA00023157"/>
    </source>
</evidence>
<dbReference type="InterPro" id="IPR036102">
    <property type="entry name" value="OsmC/Ohrsf"/>
</dbReference>
<dbReference type="Proteomes" id="UP000005467">
    <property type="component" value="Unassembled WGS sequence"/>
</dbReference>
<comment type="similarity">
    <text evidence="1">Belongs to the thioredoxin family.</text>
</comment>